<organism evidence="10 11">
    <name type="scientific">Boothiomyces macroporosus</name>
    <dbReference type="NCBI Taxonomy" id="261099"/>
    <lineage>
        <taxon>Eukaryota</taxon>
        <taxon>Fungi</taxon>
        <taxon>Fungi incertae sedis</taxon>
        <taxon>Chytridiomycota</taxon>
        <taxon>Chytridiomycota incertae sedis</taxon>
        <taxon>Chytridiomycetes</taxon>
        <taxon>Rhizophydiales</taxon>
        <taxon>Terramycetaceae</taxon>
        <taxon>Boothiomyces</taxon>
    </lineage>
</organism>
<dbReference type="CDD" id="cd01890">
    <property type="entry name" value="LepA"/>
    <property type="match status" value="1"/>
</dbReference>
<dbReference type="Pfam" id="PF03144">
    <property type="entry name" value="GTP_EFTU_D2"/>
    <property type="match status" value="1"/>
</dbReference>
<name>A0AAD5Y3U6_9FUNG</name>
<dbReference type="PROSITE" id="PS00301">
    <property type="entry name" value="G_TR_1"/>
    <property type="match status" value="1"/>
</dbReference>
<feature type="binding site" evidence="8">
    <location>
        <begin position="150"/>
        <end position="153"/>
    </location>
    <ligand>
        <name>GTP</name>
        <dbReference type="ChEBI" id="CHEBI:37565"/>
    </ligand>
</feature>
<comment type="catalytic activity">
    <reaction evidence="8">
        <text>GTP + H2O = GDP + phosphate + H(+)</text>
        <dbReference type="Rhea" id="RHEA:19669"/>
        <dbReference type="ChEBI" id="CHEBI:15377"/>
        <dbReference type="ChEBI" id="CHEBI:15378"/>
        <dbReference type="ChEBI" id="CHEBI:37565"/>
        <dbReference type="ChEBI" id="CHEBI:43474"/>
        <dbReference type="ChEBI" id="CHEBI:58189"/>
        <dbReference type="EC" id="3.6.5.n1"/>
    </reaction>
</comment>
<evidence type="ECO:0000256" key="3">
    <source>
        <dbReference type="ARBA" id="ARBA00022792"/>
    </source>
</evidence>
<feature type="binding site" evidence="8">
    <location>
        <begin position="36"/>
        <end position="43"/>
    </location>
    <ligand>
        <name>GTP</name>
        <dbReference type="ChEBI" id="CHEBI:37565"/>
    </ligand>
</feature>
<dbReference type="FunFam" id="3.40.50.300:FF:000078">
    <property type="entry name" value="Elongation factor 4"/>
    <property type="match status" value="1"/>
</dbReference>
<dbReference type="InterPro" id="IPR035654">
    <property type="entry name" value="LepA_IV"/>
</dbReference>
<dbReference type="FunFam" id="3.30.70.870:FF:000004">
    <property type="entry name" value="Translation factor GUF1, mitochondrial"/>
    <property type="match status" value="1"/>
</dbReference>
<dbReference type="Gene3D" id="2.40.30.10">
    <property type="entry name" value="Translation factors"/>
    <property type="match status" value="1"/>
</dbReference>
<dbReference type="InterPro" id="IPR000795">
    <property type="entry name" value="T_Tr_GTP-bd_dom"/>
</dbReference>
<dbReference type="AlphaFoldDB" id="A0AAD5Y3U6"/>
<accession>A0AAD5Y3U6</accession>
<feature type="domain" description="Tr-type G" evidence="9">
    <location>
        <begin position="27"/>
        <end position="203"/>
    </location>
</feature>
<reference evidence="10" key="1">
    <citation type="submission" date="2020-05" db="EMBL/GenBank/DDBJ databases">
        <title>Phylogenomic resolution of chytrid fungi.</title>
        <authorList>
            <person name="Stajich J.E."/>
            <person name="Amses K."/>
            <person name="Simmons R."/>
            <person name="Seto K."/>
            <person name="Myers J."/>
            <person name="Bonds A."/>
            <person name="Quandt C.A."/>
            <person name="Barry K."/>
            <person name="Liu P."/>
            <person name="Grigoriev I."/>
            <person name="Longcore J.E."/>
            <person name="James T.Y."/>
        </authorList>
    </citation>
    <scope>NUCLEOTIDE SEQUENCE</scope>
    <source>
        <strain evidence="10">PLAUS21</strain>
    </source>
</reference>
<dbReference type="InterPro" id="IPR027417">
    <property type="entry name" value="P-loop_NTPase"/>
</dbReference>
<comment type="similarity">
    <text evidence="8">Belongs to the GTP-binding elongation factor family. LepA subfamily.</text>
</comment>
<dbReference type="CDD" id="cd03709">
    <property type="entry name" value="lepA_C"/>
    <property type="match status" value="1"/>
</dbReference>
<dbReference type="Pfam" id="PF00009">
    <property type="entry name" value="GTP_EFTU"/>
    <property type="match status" value="1"/>
</dbReference>
<keyword evidence="4 8" id="KW-0378">Hydrolase</keyword>
<sequence length="619" mass="69264">MRLKTLFLRIHKRFNSTAIDMQEYPPEKIRNFSIIAHIDHGKSTLADRLLEISGTIQKTKENKQVLDNLKVERERGITVKAQVIFTNETVSMFYQVTRNNVGHVDFSYEVSRSLAACQGTLLLVDACQAQTIANFYLAFGQDLKIIPVINKVDLPAADVEKTSAQIENTFELDTSDIKGISAKTGLGVEELFPEIIENIPAPVGDAAAPFRALLFDTWYDKYAGVICLIAVKDGVLKKGDKIVSGYTKLTYEISDLGIMYPHRVSCERLSAGQVGFVTMNLKSTREASIGDTFYKQGQPTELFEGFHPAQSMVFAGLFPVDSSKHSELQEALDRLTLNDASVSITKENSAALGQGFRLGFLGTLHMDVFRQRLEEEYDTPVINTMPTVPYIIQYTNGEQVKIRNPSDFPENISTTKIQSFLEPMVNGTFVAPDKYLGKIIELCNSHRGEQLDCTYISDNRIMLKYRLPMAEILTSFYDRLKSCTSGYASFDYEEAGYAEADLVKVNIMLNSKPVDALSCICHRSNSEAVAKQWVHKLKNVIERQLFEIVIQGSAGGKICARETIKAARKDVTAKCYGGDITRKMKLLDKQKENKKKMKRVAGGVELSQEAFLSLMTDNK</sequence>
<dbReference type="CDD" id="cd03699">
    <property type="entry name" value="EF4_II"/>
    <property type="match status" value="1"/>
</dbReference>
<dbReference type="GO" id="GO:0005525">
    <property type="term" value="F:GTP binding"/>
    <property type="evidence" value="ECO:0007669"/>
    <property type="project" value="UniProtKB-UniRule"/>
</dbReference>
<dbReference type="InterPro" id="IPR009000">
    <property type="entry name" value="Transl_B-barrel_sf"/>
</dbReference>
<dbReference type="Gene3D" id="3.40.50.300">
    <property type="entry name" value="P-loop containing nucleotide triphosphate hydrolases"/>
    <property type="match status" value="1"/>
</dbReference>
<keyword evidence="8" id="KW-0472">Membrane</keyword>
<dbReference type="FunFam" id="3.30.70.2570:FF:000001">
    <property type="entry name" value="Translation factor GUF1, mitochondrial"/>
    <property type="match status" value="1"/>
</dbReference>
<dbReference type="PANTHER" id="PTHR43512">
    <property type="entry name" value="TRANSLATION FACTOR GUF1-RELATED"/>
    <property type="match status" value="1"/>
</dbReference>
<comment type="function">
    <text evidence="8">Promotes mitochondrial protein synthesis. May act as a fidelity factor of the translation reaction, by catalyzing a one-codon backward translocation of tRNAs on improperly translocated ribosomes. Binds to mitochondrial ribosomes in a GTP-dependent manner.</text>
</comment>
<dbReference type="NCBIfam" id="TIGR01393">
    <property type="entry name" value="lepA"/>
    <property type="match status" value="1"/>
</dbReference>
<dbReference type="Gene3D" id="3.30.70.2570">
    <property type="entry name" value="Elongation factor 4, C-terminal domain"/>
    <property type="match status" value="1"/>
</dbReference>
<dbReference type="GO" id="GO:0045727">
    <property type="term" value="P:positive regulation of translation"/>
    <property type="evidence" value="ECO:0007669"/>
    <property type="project" value="UniProtKB-UniRule"/>
</dbReference>
<dbReference type="GO" id="GO:0005759">
    <property type="term" value="C:mitochondrial matrix"/>
    <property type="evidence" value="ECO:0007669"/>
    <property type="project" value="UniProtKB-UniRule"/>
</dbReference>
<gene>
    <name evidence="10" type="primary">GUF1</name>
    <name evidence="10" type="ORF">HK103_003742</name>
</gene>
<keyword evidence="11" id="KW-1185">Reference proteome</keyword>
<dbReference type="Gene3D" id="3.30.70.240">
    <property type="match status" value="1"/>
</dbReference>
<dbReference type="Pfam" id="PF00679">
    <property type="entry name" value="EFG_C"/>
    <property type="match status" value="1"/>
</dbReference>
<evidence type="ECO:0000256" key="5">
    <source>
        <dbReference type="ARBA" id="ARBA00022917"/>
    </source>
</evidence>
<keyword evidence="2 8" id="KW-0547">Nucleotide-binding</keyword>
<comment type="similarity">
    <text evidence="1">Belongs to the TRAFAC class translation factor GTPase superfamily. Classic translation factor GTPase family. LepA subfamily.</text>
</comment>
<dbReference type="GO" id="GO:0005743">
    <property type="term" value="C:mitochondrial inner membrane"/>
    <property type="evidence" value="ECO:0007669"/>
    <property type="project" value="UniProtKB-SubCell"/>
</dbReference>
<dbReference type="GO" id="GO:0003924">
    <property type="term" value="F:GTPase activity"/>
    <property type="evidence" value="ECO:0007669"/>
    <property type="project" value="UniProtKB-UniRule"/>
</dbReference>
<dbReference type="InterPro" id="IPR038363">
    <property type="entry name" value="LepA_C_sf"/>
</dbReference>
<dbReference type="EMBL" id="JADGKB010000029">
    <property type="protein sequence ID" value="KAJ3258261.1"/>
    <property type="molecule type" value="Genomic_DNA"/>
</dbReference>
<keyword evidence="5 8" id="KW-0648">Protein biosynthesis</keyword>
<dbReference type="SUPFAM" id="SSF52540">
    <property type="entry name" value="P-loop containing nucleoside triphosphate hydrolases"/>
    <property type="match status" value="1"/>
</dbReference>
<dbReference type="Proteomes" id="UP001210925">
    <property type="component" value="Unassembled WGS sequence"/>
</dbReference>
<evidence type="ECO:0000256" key="6">
    <source>
        <dbReference type="ARBA" id="ARBA00023128"/>
    </source>
</evidence>
<dbReference type="HAMAP" id="MF_00071">
    <property type="entry name" value="LepA"/>
    <property type="match status" value="1"/>
</dbReference>
<evidence type="ECO:0000256" key="1">
    <source>
        <dbReference type="ARBA" id="ARBA00005454"/>
    </source>
</evidence>
<keyword evidence="6 8" id="KW-0496">Mitochondrion</keyword>
<protein>
    <submittedName>
        <fullName evidence="10">Translation factor guf1 mitochondrial</fullName>
    </submittedName>
</protein>
<evidence type="ECO:0000313" key="10">
    <source>
        <dbReference type="EMBL" id="KAJ3258261.1"/>
    </source>
</evidence>
<comment type="caution">
    <text evidence="8">Lacks conserved residue(s) required for the propagation of feature annotation.</text>
</comment>
<dbReference type="SUPFAM" id="SSF54980">
    <property type="entry name" value="EF-G C-terminal domain-like"/>
    <property type="match status" value="2"/>
</dbReference>
<evidence type="ECO:0000256" key="4">
    <source>
        <dbReference type="ARBA" id="ARBA00022801"/>
    </source>
</evidence>
<proteinExistence type="inferred from homology"/>
<evidence type="ECO:0000256" key="8">
    <source>
        <dbReference type="HAMAP-Rule" id="MF_03137"/>
    </source>
</evidence>
<dbReference type="InterPro" id="IPR000640">
    <property type="entry name" value="EFG_V-like"/>
</dbReference>
<dbReference type="InterPro" id="IPR035647">
    <property type="entry name" value="EFG_III/V"/>
</dbReference>
<dbReference type="PROSITE" id="PS51722">
    <property type="entry name" value="G_TR_2"/>
    <property type="match status" value="1"/>
</dbReference>
<dbReference type="PANTHER" id="PTHR43512:SF7">
    <property type="entry name" value="TRANSLATION FACTOR GUF1, MITOCHONDRIAL"/>
    <property type="match status" value="1"/>
</dbReference>
<dbReference type="InterPro" id="IPR031157">
    <property type="entry name" value="G_TR_CS"/>
</dbReference>
<dbReference type="InterPro" id="IPR006297">
    <property type="entry name" value="EF-4"/>
</dbReference>
<evidence type="ECO:0000256" key="7">
    <source>
        <dbReference type="ARBA" id="ARBA00023134"/>
    </source>
</evidence>
<dbReference type="GO" id="GO:0097177">
    <property type="term" value="F:mitochondrial ribosome binding"/>
    <property type="evidence" value="ECO:0007669"/>
    <property type="project" value="TreeGrafter"/>
</dbReference>
<dbReference type="GO" id="GO:0006412">
    <property type="term" value="P:translation"/>
    <property type="evidence" value="ECO:0007669"/>
    <property type="project" value="UniProtKB-KW"/>
</dbReference>
<dbReference type="PRINTS" id="PR00315">
    <property type="entry name" value="ELONGATNFCT"/>
</dbReference>
<evidence type="ECO:0000259" key="9">
    <source>
        <dbReference type="PROSITE" id="PS51722"/>
    </source>
</evidence>
<keyword evidence="3 8" id="KW-0999">Mitochondrion inner membrane</keyword>
<comment type="subcellular location">
    <subcellularLocation>
        <location evidence="8">Mitochondrion inner membrane</location>
        <topology evidence="8">Peripheral membrane protein</topology>
        <orientation evidence="8">Matrix side</orientation>
    </subcellularLocation>
</comment>
<keyword evidence="7 8" id="KW-0342">GTP-binding</keyword>
<dbReference type="FunFam" id="2.40.30.10:FF:000015">
    <property type="entry name" value="Translation factor GUF1, mitochondrial"/>
    <property type="match status" value="1"/>
</dbReference>
<evidence type="ECO:0000313" key="11">
    <source>
        <dbReference type="Proteomes" id="UP001210925"/>
    </source>
</evidence>
<dbReference type="Pfam" id="PF06421">
    <property type="entry name" value="LepA_C"/>
    <property type="match status" value="1"/>
</dbReference>
<dbReference type="Gene3D" id="3.30.70.870">
    <property type="entry name" value="Elongation Factor G (Translational Gtpase), domain 3"/>
    <property type="match status" value="1"/>
</dbReference>
<comment type="caution">
    <text evidence="10">The sequence shown here is derived from an EMBL/GenBank/DDBJ whole genome shotgun (WGS) entry which is preliminary data.</text>
</comment>
<evidence type="ECO:0000256" key="2">
    <source>
        <dbReference type="ARBA" id="ARBA00022741"/>
    </source>
</evidence>
<dbReference type="CDD" id="cd16260">
    <property type="entry name" value="EF4_III"/>
    <property type="match status" value="1"/>
</dbReference>
<dbReference type="SUPFAM" id="SSF50447">
    <property type="entry name" value="Translation proteins"/>
    <property type="match status" value="1"/>
</dbReference>
<dbReference type="InterPro" id="IPR004161">
    <property type="entry name" value="EFTu-like_2"/>
</dbReference>
<dbReference type="FunFam" id="3.30.70.240:FF:000007">
    <property type="entry name" value="Translation factor GUF1, mitochondrial"/>
    <property type="match status" value="1"/>
</dbReference>
<dbReference type="InterPro" id="IPR013842">
    <property type="entry name" value="LepA_CTD"/>
</dbReference>